<accession>A0A396IMK9</accession>
<reference evidence="2" key="1">
    <citation type="journal article" date="2018" name="Nat. Plants">
        <title>Whole-genome landscape of Medicago truncatula symbiotic genes.</title>
        <authorList>
            <person name="Pecrix Y."/>
            <person name="Staton S.E."/>
            <person name="Sallet E."/>
            <person name="Lelandais-Briere C."/>
            <person name="Moreau S."/>
            <person name="Carrere S."/>
            <person name="Blein T."/>
            <person name="Jardinaud M.F."/>
            <person name="Latrasse D."/>
            <person name="Zouine M."/>
            <person name="Zahm M."/>
            <person name="Kreplak J."/>
            <person name="Mayjonade B."/>
            <person name="Satge C."/>
            <person name="Perez M."/>
            <person name="Cauet S."/>
            <person name="Marande W."/>
            <person name="Chantry-Darmon C."/>
            <person name="Lopez-Roques C."/>
            <person name="Bouchez O."/>
            <person name="Berard A."/>
            <person name="Debelle F."/>
            <person name="Munos S."/>
            <person name="Bendahmane A."/>
            <person name="Berges H."/>
            <person name="Niebel A."/>
            <person name="Buitink J."/>
            <person name="Frugier F."/>
            <person name="Benhamed M."/>
            <person name="Crespi M."/>
            <person name="Gouzy J."/>
            <person name="Gamas P."/>
        </authorList>
    </citation>
    <scope>NUCLEOTIDE SEQUENCE [LARGE SCALE GENOMIC DNA]</scope>
    <source>
        <strain evidence="2">cv. Jemalong A17</strain>
    </source>
</reference>
<dbReference type="EMBL" id="PSQE01000003">
    <property type="protein sequence ID" value="RHN65584.1"/>
    <property type="molecule type" value="Genomic_DNA"/>
</dbReference>
<sequence>MGDSVRIRVSQDEYEQGTFDCKYNLRGWITLNKGNTPLPTQALKLKLCTLWPNLQSWHLIPLGKSFYEFSSSSFEDMRRIWALGVMNLKPGFLCFFCWTKGYIPQNQVQTHEQIWVRLM</sequence>
<dbReference type="Gramene" id="rna13438">
    <property type="protein sequence ID" value="RHN65584.1"/>
    <property type="gene ID" value="gene13438"/>
</dbReference>
<evidence type="ECO:0000313" key="2">
    <source>
        <dbReference type="Proteomes" id="UP000265566"/>
    </source>
</evidence>
<proteinExistence type="predicted"/>
<dbReference type="Proteomes" id="UP000265566">
    <property type="component" value="Chromosome 3"/>
</dbReference>
<dbReference type="AlphaFoldDB" id="A0A396IMK9"/>
<organism evidence="1 2">
    <name type="scientific">Medicago truncatula</name>
    <name type="common">Barrel medic</name>
    <name type="synonym">Medicago tribuloides</name>
    <dbReference type="NCBI Taxonomy" id="3880"/>
    <lineage>
        <taxon>Eukaryota</taxon>
        <taxon>Viridiplantae</taxon>
        <taxon>Streptophyta</taxon>
        <taxon>Embryophyta</taxon>
        <taxon>Tracheophyta</taxon>
        <taxon>Spermatophyta</taxon>
        <taxon>Magnoliopsida</taxon>
        <taxon>eudicotyledons</taxon>
        <taxon>Gunneridae</taxon>
        <taxon>Pentapetalae</taxon>
        <taxon>rosids</taxon>
        <taxon>fabids</taxon>
        <taxon>Fabales</taxon>
        <taxon>Fabaceae</taxon>
        <taxon>Papilionoideae</taxon>
        <taxon>50 kb inversion clade</taxon>
        <taxon>NPAAA clade</taxon>
        <taxon>Hologalegina</taxon>
        <taxon>IRL clade</taxon>
        <taxon>Trifolieae</taxon>
        <taxon>Medicago</taxon>
    </lineage>
</organism>
<protein>
    <recommendedName>
        <fullName evidence="3">DUF4283 domain protein</fullName>
    </recommendedName>
</protein>
<name>A0A396IMK9_MEDTR</name>
<evidence type="ECO:0000313" key="1">
    <source>
        <dbReference type="EMBL" id="RHN65584.1"/>
    </source>
</evidence>
<comment type="caution">
    <text evidence="1">The sequence shown here is derived from an EMBL/GenBank/DDBJ whole genome shotgun (WGS) entry which is preliminary data.</text>
</comment>
<evidence type="ECO:0008006" key="3">
    <source>
        <dbReference type="Google" id="ProtNLM"/>
    </source>
</evidence>
<gene>
    <name evidence="1" type="ORF">MtrunA17_Chr3g0081461</name>
</gene>